<dbReference type="InterPro" id="IPR036890">
    <property type="entry name" value="HATPase_C_sf"/>
</dbReference>
<dbReference type="eggNOG" id="COG2205">
    <property type="taxonomic scope" value="Bacteria"/>
</dbReference>
<dbReference type="STRING" id="515622.bpr_I2376"/>
<dbReference type="EC" id="2.7.13.3" evidence="3"/>
<dbReference type="Proteomes" id="UP000001299">
    <property type="component" value="Chromosome 1"/>
</dbReference>
<dbReference type="InterPro" id="IPR004358">
    <property type="entry name" value="Sig_transdc_His_kin-like_C"/>
</dbReference>
<feature type="coiled-coil region" evidence="8">
    <location>
        <begin position="17"/>
        <end position="44"/>
    </location>
</feature>
<keyword evidence="11" id="KW-1185">Reference proteome</keyword>
<dbReference type="InterPro" id="IPR050351">
    <property type="entry name" value="BphY/WalK/GraS-like"/>
</dbReference>
<dbReference type="GO" id="GO:0004721">
    <property type="term" value="F:phosphoprotein phosphatase activity"/>
    <property type="evidence" value="ECO:0007669"/>
    <property type="project" value="TreeGrafter"/>
</dbReference>
<dbReference type="Gene3D" id="1.10.287.130">
    <property type="match status" value="1"/>
</dbReference>
<proteinExistence type="predicted"/>
<dbReference type="SUPFAM" id="SSF55874">
    <property type="entry name" value="ATPase domain of HSP90 chaperone/DNA topoisomerase II/histidine kinase"/>
    <property type="match status" value="1"/>
</dbReference>
<evidence type="ECO:0000256" key="5">
    <source>
        <dbReference type="ARBA" id="ARBA00022679"/>
    </source>
</evidence>
<dbReference type="GO" id="GO:0016036">
    <property type="term" value="P:cellular response to phosphate starvation"/>
    <property type="evidence" value="ECO:0007669"/>
    <property type="project" value="TreeGrafter"/>
</dbReference>
<dbReference type="PROSITE" id="PS50109">
    <property type="entry name" value="HIS_KIN"/>
    <property type="match status" value="1"/>
</dbReference>
<protein>
    <recommendedName>
        <fullName evidence="3">histidine kinase</fullName>
        <ecNumber evidence="3">2.7.13.3</ecNumber>
    </recommendedName>
</protein>
<dbReference type="SMART" id="SM00388">
    <property type="entry name" value="HisKA"/>
    <property type="match status" value="1"/>
</dbReference>
<comment type="catalytic activity">
    <reaction evidence="1">
        <text>ATP + protein L-histidine = ADP + protein N-phospho-L-histidine.</text>
        <dbReference type="EC" id="2.7.13.3"/>
    </reaction>
</comment>
<dbReference type="InterPro" id="IPR003594">
    <property type="entry name" value="HATPase_dom"/>
</dbReference>
<dbReference type="FunFam" id="3.30.565.10:FF:000006">
    <property type="entry name" value="Sensor histidine kinase WalK"/>
    <property type="match status" value="1"/>
</dbReference>
<evidence type="ECO:0000259" key="9">
    <source>
        <dbReference type="PROSITE" id="PS50109"/>
    </source>
</evidence>
<dbReference type="InterPro" id="IPR003661">
    <property type="entry name" value="HisK_dim/P_dom"/>
</dbReference>
<dbReference type="PANTHER" id="PTHR45453">
    <property type="entry name" value="PHOSPHATE REGULON SENSOR PROTEIN PHOR"/>
    <property type="match status" value="1"/>
</dbReference>
<evidence type="ECO:0000256" key="3">
    <source>
        <dbReference type="ARBA" id="ARBA00012438"/>
    </source>
</evidence>
<evidence type="ECO:0000256" key="7">
    <source>
        <dbReference type="ARBA" id="ARBA00023012"/>
    </source>
</evidence>
<dbReference type="Pfam" id="PF00512">
    <property type="entry name" value="HisKA"/>
    <property type="match status" value="1"/>
</dbReference>
<reference evidence="10 11" key="1">
    <citation type="journal article" date="2010" name="PLoS ONE">
        <title>The glycobiome of the rumen bacterium Butyrivibrio proteoclasticus B316(T) highlights adaptation to a polysaccharide-rich environment.</title>
        <authorList>
            <person name="Kelly W.J."/>
            <person name="Leahy S.C."/>
            <person name="Altermann E."/>
            <person name="Yeoman C.J."/>
            <person name="Dunne J.C."/>
            <person name="Kong Z."/>
            <person name="Pacheco D.M."/>
            <person name="Li D."/>
            <person name="Noel S.J."/>
            <person name="Moon C.D."/>
            <person name="Cookson A.L."/>
            <person name="Attwood G.T."/>
        </authorList>
    </citation>
    <scope>NUCLEOTIDE SEQUENCE [LARGE SCALE GENOMIC DNA]</scope>
    <source>
        <strain evidence="11">ATCC 51982 / DSM 14932 / B316</strain>
    </source>
</reference>
<dbReference type="RefSeq" id="WP_013281762.1">
    <property type="nucleotide sequence ID" value="NC_014387.1"/>
</dbReference>
<keyword evidence="5 10" id="KW-0808">Transferase</keyword>
<evidence type="ECO:0000256" key="4">
    <source>
        <dbReference type="ARBA" id="ARBA00022553"/>
    </source>
</evidence>
<dbReference type="AlphaFoldDB" id="E0RZJ3"/>
<sequence>MAEKKKFRQPEVDSNTVAELSQKLLEANARLQQAERERKLMLENISHDLRAPLTAIRSAIDYLNQKNTDCGLQSSGDEMTQMLHLIDNRTRTLEVLISDLYYLTCIENGSDELKLQKVPLSQFLEEYFFAAQIDDKYSARNLICEIPDDYDAEVNVDVGKMSRVLDNLFTNARKYSENGADIVLGVLDEGQLSTFYVKDTGKGIPEEALDHIFERTYRVSGARTPDGESSSGLGLSIVKGIVTQHGGRIWCESKLGKGSCFYVELPKA</sequence>
<accession>E0RZJ3</accession>
<gene>
    <name evidence="10" type="ordered locus">bpr_I2376</name>
</gene>
<dbReference type="GO" id="GO:0000155">
    <property type="term" value="F:phosphorelay sensor kinase activity"/>
    <property type="evidence" value="ECO:0007669"/>
    <property type="project" value="InterPro"/>
</dbReference>
<feature type="domain" description="Histidine kinase" evidence="9">
    <location>
        <begin position="44"/>
        <end position="268"/>
    </location>
</feature>
<dbReference type="InterPro" id="IPR005467">
    <property type="entry name" value="His_kinase_dom"/>
</dbReference>
<dbReference type="KEGG" id="bpb:bpr_I2376"/>
<dbReference type="PANTHER" id="PTHR45453:SF1">
    <property type="entry name" value="PHOSPHATE REGULON SENSOR PROTEIN PHOR"/>
    <property type="match status" value="1"/>
</dbReference>
<name>E0RZJ3_BUTPB</name>
<organism evidence="10 11">
    <name type="scientific">Butyrivibrio proteoclasticus (strain ATCC 51982 / DSM 14932 / B316)</name>
    <name type="common">Clostridium proteoclasticum</name>
    <dbReference type="NCBI Taxonomy" id="515622"/>
    <lineage>
        <taxon>Bacteria</taxon>
        <taxon>Bacillati</taxon>
        <taxon>Bacillota</taxon>
        <taxon>Clostridia</taxon>
        <taxon>Lachnospirales</taxon>
        <taxon>Lachnospiraceae</taxon>
        <taxon>Butyrivibrio</taxon>
    </lineage>
</organism>
<dbReference type="SUPFAM" id="SSF47384">
    <property type="entry name" value="Homodimeric domain of signal transducing histidine kinase"/>
    <property type="match status" value="1"/>
</dbReference>
<keyword evidence="6 10" id="KW-0418">Kinase</keyword>
<keyword evidence="7" id="KW-0902">Two-component regulatory system</keyword>
<dbReference type="GO" id="GO:0005886">
    <property type="term" value="C:plasma membrane"/>
    <property type="evidence" value="ECO:0007669"/>
    <property type="project" value="TreeGrafter"/>
</dbReference>
<dbReference type="CDD" id="cd00082">
    <property type="entry name" value="HisKA"/>
    <property type="match status" value="1"/>
</dbReference>
<dbReference type="Gene3D" id="3.30.565.10">
    <property type="entry name" value="Histidine kinase-like ATPase, C-terminal domain"/>
    <property type="match status" value="1"/>
</dbReference>
<evidence type="ECO:0000313" key="11">
    <source>
        <dbReference type="Proteomes" id="UP000001299"/>
    </source>
</evidence>
<evidence type="ECO:0000313" key="10">
    <source>
        <dbReference type="EMBL" id="ADL35109.1"/>
    </source>
</evidence>
<dbReference type="Pfam" id="PF02518">
    <property type="entry name" value="HATPase_c"/>
    <property type="match status" value="1"/>
</dbReference>
<dbReference type="HOGENOM" id="CLU_000445_89_3_9"/>
<evidence type="ECO:0000256" key="8">
    <source>
        <dbReference type="SAM" id="Coils"/>
    </source>
</evidence>
<evidence type="ECO:0000256" key="6">
    <source>
        <dbReference type="ARBA" id="ARBA00022777"/>
    </source>
</evidence>
<dbReference type="EMBL" id="CP001810">
    <property type="protein sequence ID" value="ADL35109.1"/>
    <property type="molecule type" value="Genomic_DNA"/>
</dbReference>
<keyword evidence="8" id="KW-0175">Coiled coil</keyword>
<keyword evidence="4" id="KW-0597">Phosphoprotein</keyword>
<dbReference type="PRINTS" id="PR00344">
    <property type="entry name" value="BCTRLSENSOR"/>
</dbReference>
<comment type="subcellular location">
    <subcellularLocation>
        <location evidence="2">Membrane</location>
    </subcellularLocation>
</comment>
<dbReference type="CDD" id="cd00075">
    <property type="entry name" value="HATPase"/>
    <property type="match status" value="1"/>
</dbReference>
<dbReference type="SMART" id="SM00387">
    <property type="entry name" value="HATPase_c"/>
    <property type="match status" value="1"/>
</dbReference>
<evidence type="ECO:0000256" key="1">
    <source>
        <dbReference type="ARBA" id="ARBA00000085"/>
    </source>
</evidence>
<dbReference type="InterPro" id="IPR036097">
    <property type="entry name" value="HisK_dim/P_sf"/>
</dbReference>
<evidence type="ECO:0000256" key="2">
    <source>
        <dbReference type="ARBA" id="ARBA00004370"/>
    </source>
</evidence>